<evidence type="ECO:0000313" key="5">
    <source>
        <dbReference type="Proteomes" id="UP001326715"/>
    </source>
</evidence>
<dbReference type="Proteomes" id="UP000183788">
    <property type="component" value="Unassembled WGS sequence"/>
</dbReference>
<name>A0A1K1RK77_9BACT</name>
<dbReference type="GO" id="GO:0016758">
    <property type="term" value="F:hexosyltransferase activity"/>
    <property type="evidence" value="ECO:0007669"/>
    <property type="project" value="UniProtKB-ARBA"/>
</dbReference>
<dbReference type="SUPFAM" id="SSF53448">
    <property type="entry name" value="Nucleotide-diphospho-sugar transferases"/>
    <property type="match status" value="1"/>
</dbReference>
<evidence type="ECO:0000313" key="3">
    <source>
        <dbReference type="EMBL" id="WQG87119.1"/>
    </source>
</evidence>
<reference evidence="3 5" key="2">
    <citation type="submission" date="2023-11" db="EMBL/GenBank/DDBJ databases">
        <title>MicrobeMod: A computational toolkit for identifying prokaryotic methylation and restriction-modification with nanopore sequencing.</title>
        <authorList>
            <person name="Crits-Christoph A."/>
            <person name="Kang S.C."/>
            <person name="Lee H."/>
            <person name="Ostrov N."/>
        </authorList>
    </citation>
    <scope>NUCLEOTIDE SEQUENCE [LARGE SCALE GENOMIC DNA]</scope>
    <source>
        <strain evidence="3 5">ATCC 23090</strain>
    </source>
</reference>
<dbReference type="STRING" id="1004.SAMN05661012_03914"/>
<dbReference type="PANTHER" id="PTHR22916:SF67">
    <property type="entry name" value="COLANIC ACID BIOSYNTHESIS GLYCOSYL TRANSFERASE WCAE-RELATED"/>
    <property type="match status" value="1"/>
</dbReference>
<accession>A0A1K1RK77</accession>
<gene>
    <name evidence="2" type="ORF">SAMN05661012_03914</name>
    <name evidence="3" type="ORF">SR876_19555</name>
</gene>
<dbReference type="EC" id="2.4.-.-" evidence="3"/>
<dbReference type="RefSeq" id="WP_177318640.1">
    <property type="nucleotide sequence ID" value="NZ_CP139972.1"/>
</dbReference>
<dbReference type="Proteomes" id="UP001326715">
    <property type="component" value="Chromosome"/>
</dbReference>
<evidence type="ECO:0000259" key="1">
    <source>
        <dbReference type="Pfam" id="PF00535"/>
    </source>
</evidence>
<organism evidence="2 4">
    <name type="scientific">Chitinophaga sancti</name>
    <dbReference type="NCBI Taxonomy" id="1004"/>
    <lineage>
        <taxon>Bacteria</taxon>
        <taxon>Pseudomonadati</taxon>
        <taxon>Bacteroidota</taxon>
        <taxon>Chitinophagia</taxon>
        <taxon>Chitinophagales</taxon>
        <taxon>Chitinophagaceae</taxon>
        <taxon>Chitinophaga</taxon>
    </lineage>
</organism>
<dbReference type="InterPro" id="IPR001173">
    <property type="entry name" value="Glyco_trans_2-like"/>
</dbReference>
<dbReference type="Pfam" id="PF00535">
    <property type="entry name" value="Glycos_transf_2"/>
    <property type="match status" value="1"/>
</dbReference>
<dbReference type="EMBL" id="CP140154">
    <property type="protein sequence ID" value="WQG87119.1"/>
    <property type="molecule type" value="Genomic_DNA"/>
</dbReference>
<dbReference type="Gene3D" id="3.90.550.10">
    <property type="entry name" value="Spore Coat Polysaccharide Biosynthesis Protein SpsA, Chain A"/>
    <property type="match status" value="1"/>
</dbReference>
<keyword evidence="5" id="KW-1185">Reference proteome</keyword>
<keyword evidence="3" id="KW-0328">Glycosyltransferase</keyword>
<dbReference type="InterPro" id="IPR029044">
    <property type="entry name" value="Nucleotide-diphossugar_trans"/>
</dbReference>
<reference evidence="2 4" key="1">
    <citation type="submission" date="2016-11" db="EMBL/GenBank/DDBJ databases">
        <authorList>
            <person name="Jaros S."/>
            <person name="Januszkiewicz K."/>
            <person name="Wedrychowicz H."/>
        </authorList>
    </citation>
    <scope>NUCLEOTIDE SEQUENCE [LARGE SCALE GENOMIC DNA]</scope>
    <source>
        <strain evidence="2 4">DSM 784</strain>
    </source>
</reference>
<protein>
    <submittedName>
        <fullName evidence="3">Glycosyltransferase family 2 protein</fullName>
        <ecNumber evidence="3">2.4.-.-</ecNumber>
    </submittedName>
    <submittedName>
        <fullName evidence="2">Glycosyltransferase involved in cell wall bisynthesis</fullName>
    </submittedName>
</protein>
<feature type="domain" description="Glycosyltransferase 2-like" evidence="1">
    <location>
        <begin position="9"/>
        <end position="134"/>
    </location>
</feature>
<dbReference type="EMBL" id="FPIZ01000012">
    <property type="protein sequence ID" value="SFW72329.1"/>
    <property type="molecule type" value="Genomic_DNA"/>
</dbReference>
<sequence>MPYPTQIISVITVVYNGAATLEETIQSVLGQSWPNVEYIIIDGNSIDGTQAIIEKYKPQLAYYISEKDKGIYDAMNKGLAKAKGDYCIFMGADDVLLPNVLEQIVPLLKDKDTVYYGDIIVKGTERRYDGAFSKFKLCFKNICHQCIFYPRSAYSKLNYDLQYRLWADWVYNIILWGERKVPYVYIGRDISIFNDGGVGSLSRDKVFDANRKLLIQQHFGSFMNSVVSLKNLLSKVKAKLIR</sequence>
<dbReference type="CDD" id="cd06433">
    <property type="entry name" value="GT_2_WfgS_like"/>
    <property type="match status" value="1"/>
</dbReference>
<evidence type="ECO:0000313" key="2">
    <source>
        <dbReference type="EMBL" id="SFW72329.1"/>
    </source>
</evidence>
<proteinExistence type="predicted"/>
<dbReference type="PANTHER" id="PTHR22916">
    <property type="entry name" value="GLYCOSYLTRANSFERASE"/>
    <property type="match status" value="1"/>
</dbReference>
<dbReference type="AlphaFoldDB" id="A0A1K1RK77"/>
<keyword evidence="2" id="KW-0808">Transferase</keyword>
<evidence type="ECO:0000313" key="4">
    <source>
        <dbReference type="Proteomes" id="UP000183788"/>
    </source>
</evidence>